<dbReference type="GO" id="GO:0140951">
    <property type="term" value="F:histone H3K27 trimethyltransferase activity"/>
    <property type="evidence" value="ECO:0007669"/>
    <property type="project" value="UniProtKB-EC"/>
</dbReference>
<dbReference type="AlphaFoldDB" id="A0AAD3CU96"/>
<feature type="region of interest" description="Disordered" evidence="7">
    <location>
        <begin position="684"/>
        <end position="704"/>
    </location>
</feature>
<dbReference type="PANTHER" id="PTHR45747:SF4">
    <property type="entry name" value="HISTONE-LYSINE N-METHYLTRANSFERASE E(Z)"/>
    <property type="match status" value="1"/>
</dbReference>
<comment type="caution">
    <text evidence="10">The sequence shown here is derived from an EMBL/GenBank/DDBJ whole genome shotgun (WGS) entry which is preliminary data.</text>
</comment>
<evidence type="ECO:0000313" key="11">
    <source>
        <dbReference type="Proteomes" id="UP001054902"/>
    </source>
</evidence>
<evidence type="ECO:0000256" key="5">
    <source>
        <dbReference type="ARBA" id="ARBA00023163"/>
    </source>
</evidence>
<dbReference type="InterPro" id="IPR001214">
    <property type="entry name" value="SET_dom"/>
</dbReference>
<dbReference type="Pfam" id="PF18264">
    <property type="entry name" value="preSET_CXC"/>
    <property type="match status" value="1"/>
</dbReference>
<evidence type="ECO:0000256" key="6">
    <source>
        <dbReference type="ARBA" id="ARBA00048568"/>
    </source>
</evidence>
<evidence type="ECO:0000256" key="2">
    <source>
        <dbReference type="ARBA" id="ARBA00022679"/>
    </source>
</evidence>
<dbReference type="InterPro" id="IPR048358">
    <property type="entry name" value="EZH1/2_MCSS"/>
</dbReference>
<evidence type="ECO:0000256" key="7">
    <source>
        <dbReference type="SAM" id="MobiDB-lite"/>
    </source>
</evidence>
<dbReference type="InterPro" id="IPR045318">
    <property type="entry name" value="EZH1/2-like"/>
</dbReference>
<dbReference type="GO" id="GO:0005634">
    <property type="term" value="C:nucleus"/>
    <property type="evidence" value="ECO:0007669"/>
    <property type="project" value="TreeGrafter"/>
</dbReference>
<protein>
    <submittedName>
        <fullName evidence="10">Set-domain-containing protein</fullName>
    </submittedName>
</protein>
<keyword evidence="11" id="KW-1185">Reference proteome</keyword>
<evidence type="ECO:0000256" key="3">
    <source>
        <dbReference type="ARBA" id="ARBA00022691"/>
    </source>
</evidence>
<keyword evidence="1" id="KW-0489">Methyltransferase</keyword>
<dbReference type="EMBL" id="BLLK01000045">
    <property type="protein sequence ID" value="GFH52238.1"/>
    <property type="molecule type" value="Genomic_DNA"/>
</dbReference>
<name>A0AAD3CU96_9STRA</name>
<dbReference type="InterPro" id="IPR026489">
    <property type="entry name" value="CXC_dom"/>
</dbReference>
<feature type="compositionally biased region" description="Basic residues" evidence="7">
    <location>
        <begin position="417"/>
        <end position="429"/>
    </location>
</feature>
<dbReference type="SUPFAM" id="SSF82199">
    <property type="entry name" value="SET domain"/>
    <property type="match status" value="1"/>
</dbReference>
<dbReference type="Proteomes" id="UP001054902">
    <property type="component" value="Unassembled WGS sequence"/>
</dbReference>
<dbReference type="Pfam" id="PF00856">
    <property type="entry name" value="SET"/>
    <property type="match status" value="1"/>
</dbReference>
<evidence type="ECO:0000259" key="8">
    <source>
        <dbReference type="PROSITE" id="PS50280"/>
    </source>
</evidence>
<feature type="domain" description="CXC" evidence="9">
    <location>
        <begin position="424"/>
        <end position="535"/>
    </location>
</feature>
<reference evidence="10 11" key="1">
    <citation type="journal article" date="2021" name="Sci. Rep.">
        <title>The genome of the diatom Chaetoceros tenuissimus carries an ancient integrated fragment of an extant virus.</title>
        <authorList>
            <person name="Hongo Y."/>
            <person name="Kimura K."/>
            <person name="Takaki Y."/>
            <person name="Yoshida Y."/>
            <person name="Baba S."/>
            <person name="Kobayashi G."/>
            <person name="Nagasaki K."/>
            <person name="Hano T."/>
            <person name="Tomaru Y."/>
        </authorList>
    </citation>
    <scope>NUCLEOTIDE SEQUENCE [LARGE SCALE GENOMIC DNA]</scope>
    <source>
        <strain evidence="10 11">NIES-3715</strain>
    </source>
</reference>
<dbReference type="SMART" id="SM00317">
    <property type="entry name" value="SET"/>
    <property type="match status" value="1"/>
</dbReference>
<dbReference type="InterPro" id="IPR041355">
    <property type="entry name" value="Pre-SET_CXC"/>
</dbReference>
<keyword evidence="4" id="KW-0805">Transcription regulation</keyword>
<feature type="compositionally biased region" description="Basic and acidic residues" evidence="7">
    <location>
        <begin position="341"/>
        <end position="353"/>
    </location>
</feature>
<dbReference type="PROSITE" id="PS50280">
    <property type="entry name" value="SET"/>
    <property type="match status" value="1"/>
</dbReference>
<dbReference type="PROSITE" id="PS51633">
    <property type="entry name" value="CXC"/>
    <property type="match status" value="1"/>
</dbReference>
<evidence type="ECO:0000259" key="9">
    <source>
        <dbReference type="PROSITE" id="PS51633"/>
    </source>
</evidence>
<dbReference type="GO" id="GO:0032259">
    <property type="term" value="P:methylation"/>
    <property type="evidence" value="ECO:0007669"/>
    <property type="project" value="UniProtKB-KW"/>
</dbReference>
<keyword evidence="2" id="KW-0808">Transferase</keyword>
<proteinExistence type="predicted"/>
<feature type="region of interest" description="Disordered" evidence="7">
    <location>
        <begin position="414"/>
        <end position="433"/>
    </location>
</feature>
<dbReference type="Gene3D" id="2.170.270.10">
    <property type="entry name" value="SET domain"/>
    <property type="match status" value="1"/>
</dbReference>
<dbReference type="GO" id="GO:0003682">
    <property type="term" value="F:chromatin binding"/>
    <property type="evidence" value="ECO:0007669"/>
    <property type="project" value="TreeGrafter"/>
</dbReference>
<dbReference type="PANTHER" id="PTHR45747">
    <property type="entry name" value="HISTONE-LYSINE N-METHYLTRANSFERASE E(Z)"/>
    <property type="match status" value="1"/>
</dbReference>
<comment type="catalytic activity">
    <reaction evidence="6">
        <text>L-lysyl(27)-[histone H3] + 3 S-adenosyl-L-methionine = N(6),N(6),N(6)-trimethyl-L-lysyl(27)-[histone H3] + 3 S-adenosyl-L-homocysteine + 3 H(+)</text>
        <dbReference type="Rhea" id="RHEA:60292"/>
        <dbReference type="Rhea" id="RHEA-COMP:15535"/>
        <dbReference type="Rhea" id="RHEA-COMP:15548"/>
        <dbReference type="ChEBI" id="CHEBI:15378"/>
        <dbReference type="ChEBI" id="CHEBI:29969"/>
        <dbReference type="ChEBI" id="CHEBI:57856"/>
        <dbReference type="ChEBI" id="CHEBI:59789"/>
        <dbReference type="ChEBI" id="CHEBI:61961"/>
        <dbReference type="EC" id="2.1.1.356"/>
    </reaction>
</comment>
<organism evidence="10 11">
    <name type="scientific">Chaetoceros tenuissimus</name>
    <dbReference type="NCBI Taxonomy" id="426638"/>
    <lineage>
        <taxon>Eukaryota</taxon>
        <taxon>Sar</taxon>
        <taxon>Stramenopiles</taxon>
        <taxon>Ochrophyta</taxon>
        <taxon>Bacillariophyta</taxon>
        <taxon>Coscinodiscophyceae</taxon>
        <taxon>Chaetocerotophycidae</taxon>
        <taxon>Chaetocerotales</taxon>
        <taxon>Chaetocerotaceae</taxon>
        <taxon>Chaetoceros</taxon>
    </lineage>
</organism>
<sequence>MNEEKKDSEPSTIESLCNEDIDQLVVILVNEIETNIRDDKRVNLTSHLKKSRDDVLSKIKSSNQKLNSRKKFPLLPSFSERFVVSSNVAIGPYQHKIKISAASNRFIAHQINKPITIESSTQKRPEGRSIVFLKKNSKVEDQMELEYAPYFGEEIEDEDEHNRMSEIFDISKRQRYLDLGAEHEQDRLNVLMDYVFQKVTERLSSSMRGNRDGPTYENVMARVMEKIADLREIDVKYVQSRFEFIRNIHSLKTQISPNMTPIKNSGIESRGNREYEYNDINDSYKNLFCKRCFQYDCHTHGLQKQVHNELQIMLAVDKQNNDSWQDHGLLPPNTNDDNSEANDKKLSTSERSPTIKEKAIIRHAFKVFQGDKKAISSVLDTSRRNVELLAKSKNILFTTNEENPLCQFIGANSNKATSRKKSKKRKNSRVKAPDAWLAKKQKPHFRDGYTPCDHEGSCAEENCVCVQNLQFCTKACLWGSRSAYFFPGCECKKGECSSNACCCFVAQRECDPDLCLECGTCQDEPNKPATKQKCRNDNVTMRRHCQLLVAKSSVEGAGWGIYNKNALKKDEFIHEYLGEYISQQEGERRGCIYDRKNSSYLFNLTADFAVDASKKGNKTRFINDSKDNPNCRTRIMFVNGDARIGIYANEDIEPQTELFFDYLYDQKVNNDLILLPGKNFAWQKNRENKKAKKKNSQKNAEKSS</sequence>
<accession>A0AAD3CU96</accession>
<dbReference type="InterPro" id="IPR046341">
    <property type="entry name" value="SET_dom_sf"/>
</dbReference>
<dbReference type="Pfam" id="PF21358">
    <property type="entry name" value="Ezh2_MCSS"/>
    <property type="match status" value="1"/>
</dbReference>
<feature type="region of interest" description="Disordered" evidence="7">
    <location>
        <begin position="323"/>
        <end position="353"/>
    </location>
</feature>
<evidence type="ECO:0000313" key="10">
    <source>
        <dbReference type="EMBL" id="GFH52238.1"/>
    </source>
</evidence>
<dbReference type="GO" id="GO:0031507">
    <property type="term" value="P:heterochromatin formation"/>
    <property type="evidence" value="ECO:0007669"/>
    <property type="project" value="TreeGrafter"/>
</dbReference>
<keyword evidence="3" id="KW-0949">S-adenosyl-L-methionine</keyword>
<feature type="compositionally biased region" description="Basic residues" evidence="7">
    <location>
        <begin position="687"/>
        <end position="696"/>
    </location>
</feature>
<evidence type="ECO:0000256" key="4">
    <source>
        <dbReference type="ARBA" id="ARBA00023015"/>
    </source>
</evidence>
<feature type="domain" description="SET" evidence="8">
    <location>
        <begin position="545"/>
        <end position="663"/>
    </location>
</feature>
<evidence type="ECO:0000256" key="1">
    <source>
        <dbReference type="ARBA" id="ARBA00022603"/>
    </source>
</evidence>
<gene>
    <name evidence="10" type="ORF">CTEN210_08714</name>
</gene>
<keyword evidence="5" id="KW-0804">Transcription</keyword>